<dbReference type="PIRSF" id="PIRSF037217">
    <property type="entry name" value="Carboxypeptidase_S"/>
    <property type="match status" value="1"/>
</dbReference>
<reference evidence="10 11" key="1">
    <citation type="submission" date="2016-10" db="EMBL/GenBank/DDBJ databases">
        <authorList>
            <person name="de Groot N.N."/>
        </authorList>
    </citation>
    <scope>NUCLEOTIDE SEQUENCE [LARGE SCALE GENOMIC DNA]</scope>
    <source>
        <strain evidence="10 11">CBS 141442</strain>
    </source>
</reference>
<evidence type="ECO:0000256" key="1">
    <source>
        <dbReference type="ARBA" id="ARBA00006247"/>
    </source>
</evidence>
<dbReference type="InterPro" id="IPR036264">
    <property type="entry name" value="Bact_exopeptidase_dim_dom"/>
</dbReference>
<protein>
    <submittedName>
        <fullName evidence="10">CIC11C00000005283</fullName>
    </submittedName>
</protein>
<dbReference type="AlphaFoldDB" id="A0A1L0C027"/>
<dbReference type="GO" id="GO:0051603">
    <property type="term" value="P:proteolysis involved in protein catabolic process"/>
    <property type="evidence" value="ECO:0007669"/>
    <property type="project" value="TreeGrafter"/>
</dbReference>
<feature type="domain" description="Peptidase M20 dimerisation" evidence="9">
    <location>
        <begin position="309"/>
        <end position="465"/>
    </location>
</feature>
<evidence type="ECO:0000313" key="11">
    <source>
        <dbReference type="Proteomes" id="UP000182334"/>
    </source>
</evidence>
<evidence type="ECO:0000256" key="5">
    <source>
        <dbReference type="ARBA" id="ARBA00022833"/>
    </source>
</evidence>
<evidence type="ECO:0000256" key="6">
    <source>
        <dbReference type="PIRSR" id="PIRSR037217-1"/>
    </source>
</evidence>
<name>A0A1L0C027_9ASCO</name>
<dbReference type="PROSITE" id="PS00758">
    <property type="entry name" value="ARGE_DAPE_CPG2_1"/>
    <property type="match status" value="1"/>
</dbReference>
<accession>A0A1L0C027</accession>
<dbReference type="InterPro" id="IPR002933">
    <property type="entry name" value="Peptidase_M20"/>
</dbReference>
<keyword evidence="11" id="KW-1185">Reference proteome</keyword>
<dbReference type="Pfam" id="PF07687">
    <property type="entry name" value="M20_dimer"/>
    <property type="match status" value="1"/>
</dbReference>
<feature type="active site" evidence="6">
    <location>
        <position position="194"/>
    </location>
</feature>
<feature type="binding site" evidence="7">
    <location>
        <position position="227"/>
    </location>
    <ligand>
        <name>Zn(2+)</name>
        <dbReference type="ChEBI" id="CHEBI:29105"/>
        <label>2</label>
    </ligand>
</feature>
<keyword evidence="8" id="KW-1133">Transmembrane helix</keyword>
<evidence type="ECO:0000256" key="2">
    <source>
        <dbReference type="ARBA" id="ARBA00022670"/>
    </source>
</evidence>
<feature type="binding site" evidence="7">
    <location>
        <position position="263"/>
    </location>
    <ligand>
        <name>Zn(2+)</name>
        <dbReference type="ChEBI" id="CHEBI:29105"/>
        <label>1</label>
    </ligand>
</feature>
<evidence type="ECO:0000256" key="8">
    <source>
        <dbReference type="SAM" id="Phobius"/>
    </source>
</evidence>
<sequence length="600" mass="67579">MKSELDLPIHSKGSRTKRSPWLFRVAMLCIVVAPSVISLLSGTYSSPEVKIKLSAIKSSFGIFGDNDKNPDSLCPIVDKVDPKDFIYESDTLDKILHDEGFRNASMEKLLESVRYPTQIYDDMINPNSAETLEELYKLEPRWKEMEKFHGYLKEAFPLVHKHLKLEKVNKFALVYTWEGSDSSKKPILLTAHYDVVPVQEETLDQWKYPPFTGGFDGKYLYGRGVSDCKDLLIGLMETIELLLTEGKFDPKRTIILGFGYDEEALGTGAFEISKHLISKYGPDSLFQIIDEGDSGITEYEGNKYILPATGEKGHLDSVIELYTPGGHSSIPPAHTSIGLLSKLISEIEDKEFESIISNSNPVLNQLQCVAEHSKTVDAELKKNILKAHLDINANSKLLDFLTKDLESKYLVTTSQAVDIIHGGVKSNALPEHVSVLINHRIAIEESVASTGQKVVDQIVDFAKRYDLGVVYDGDVLIEKTEKGYFNYSLVEPLEPAPVTPMGDEIWNVYGGSLRYLYEDLVFPDSKETYIFAPYISTGNTDTKSYWDLTRNIFRYAPGLETPHGNIHSINERLNFEGHPLIIAFYYYYLQIVDQLADPVN</sequence>
<dbReference type="Proteomes" id="UP000182334">
    <property type="component" value="Chromosome VI"/>
</dbReference>
<dbReference type="GO" id="GO:0046872">
    <property type="term" value="F:metal ion binding"/>
    <property type="evidence" value="ECO:0007669"/>
    <property type="project" value="UniProtKB-KW"/>
</dbReference>
<dbReference type="EMBL" id="LT635761">
    <property type="protein sequence ID" value="SGZ56929.1"/>
    <property type="molecule type" value="Genomic_DNA"/>
</dbReference>
<dbReference type="Gene3D" id="3.30.70.360">
    <property type="match status" value="1"/>
</dbReference>
<organism evidence="10 11">
    <name type="scientific">Sungouiella intermedia</name>
    <dbReference type="NCBI Taxonomy" id="45354"/>
    <lineage>
        <taxon>Eukaryota</taxon>
        <taxon>Fungi</taxon>
        <taxon>Dikarya</taxon>
        <taxon>Ascomycota</taxon>
        <taxon>Saccharomycotina</taxon>
        <taxon>Pichiomycetes</taxon>
        <taxon>Metschnikowiaceae</taxon>
        <taxon>Sungouiella</taxon>
    </lineage>
</organism>
<dbReference type="PANTHER" id="PTHR45962">
    <property type="entry name" value="N-FATTY-ACYL-AMINO ACID SYNTHASE/HYDROLASE PM20D1"/>
    <property type="match status" value="1"/>
</dbReference>
<dbReference type="InterPro" id="IPR011650">
    <property type="entry name" value="Peptidase_M20_dimer"/>
</dbReference>
<evidence type="ECO:0000259" key="9">
    <source>
        <dbReference type="Pfam" id="PF07687"/>
    </source>
</evidence>
<evidence type="ECO:0000256" key="3">
    <source>
        <dbReference type="ARBA" id="ARBA00022723"/>
    </source>
</evidence>
<feature type="binding site" evidence="7">
    <location>
        <position position="192"/>
    </location>
    <ligand>
        <name>Zn(2+)</name>
        <dbReference type="ChEBI" id="CHEBI:29105"/>
        <label>2</label>
    </ligand>
</feature>
<feature type="binding site" evidence="7">
    <location>
        <position position="290"/>
    </location>
    <ligand>
        <name>Zn(2+)</name>
        <dbReference type="ChEBI" id="CHEBI:29105"/>
        <label>2</label>
    </ligand>
</feature>
<feature type="active site" description="Proton acceptor" evidence="6">
    <location>
        <position position="262"/>
    </location>
</feature>
<dbReference type="InterPro" id="IPR047177">
    <property type="entry name" value="Pept_M20A"/>
</dbReference>
<dbReference type="PANTHER" id="PTHR45962:SF1">
    <property type="entry name" value="N-FATTY-ACYL-AMINO ACID SYNTHASE_HYDROLASE PM20D1"/>
    <property type="match status" value="1"/>
</dbReference>
<keyword evidence="2" id="KW-0645">Protease</keyword>
<dbReference type="CDD" id="cd05674">
    <property type="entry name" value="M20_yscS"/>
    <property type="match status" value="1"/>
</dbReference>
<keyword evidence="5 7" id="KW-0862">Zinc</keyword>
<keyword evidence="8" id="KW-0472">Membrane</keyword>
<evidence type="ECO:0000313" key="10">
    <source>
        <dbReference type="EMBL" id="SGZ56929.1"/>
    </source>
</evidence>
<feature type="binding site" evidence="7">
    <location>
        <position position="567"/>
    </location>
    <ligand>
        <name>Zn(2+)</name>
        <dbReference type="ChEBI" id="CHEBI:29105"/>
        <label>1</label>
    </ligand>
</feature>
<feature type="binding site" evidence="7">
    <location>
        <position position="227"/>
    </location>
    <ligand>
        <name>Zn(2+)</name>
        <dbReference type="ChEBI" id="CHEBI:29105"/>
        <label>1</label>
    </ligand>
</feature>
<keyword evidence="8" id="KW-0812">Transmembrane</keyword>
<evidence type="ECO:0000256" key="4">
    <source>
        <dbReference type="ARBA" id="ARBA00022801"/>
    </source>
</evidence>
<keyword evidence="4" id="KW-0378">Hydrolase</keyword>
<dbReference type="Gene3D" id="3.40.630.10">
    <property type="entry name" value="Zn peptidases"/>
    <property type="match status" value="1"/>
</dbReference>
<dbReference type="OrthoDB" id="3064516at2759"/>
<dbReference type="SUPFAM" id="SSF53187">
    <property type="entry name" value="Zn-dependent exopeptidases"/>
    <property type="match status" value="1"/>
</dbReference>
<dbReference type="InterPro" id="IPR001261">
    <property type="entry name" value="ArgE/DapE_CS"/>
</dbReference>
<dbReference type="Pfam" id="PF01546">
    <property type="entry name" value="Peptidase_M20"/>
    <property type="match status" value="1"/>
</dbReference>
<feature type="transmembrane region" description="Helical" evidence="8">
    <location>
        <begin position="21"/>
        <end position="44"/>
    </location>
</feature>
<gene>
    <name evidence="10" type="ORF">SAMEA4029010_CIC11G00000005283</name>
</gene>
<dbReference type="GO" id="GO:0000328">
    <property type="term" value="C:fungal-type vacuole lumen"/>
    <property type="evidence" value="ECO:0007669"/>
    <property type="project" value="TreeGrafter"/>
</dbReference>
<comment type="similarity">
    <text evidence="1">Belongs to the peptidase M20A family.</text>
</comment>
<proteinExistence type="inferred from homology"/>
<dbReference type="InterPro" id="IPR017141">
    <property type="entry name" value="Pept_M20_carboxypep"/>
</dbReference>
<keyword evidence="3 7" id="KW-0479">Metal-binding</keyword>
<dbReference type="STRING" id="45354.A0A1L0C027"/>
<dbReference type="SUPFAM" id="SSF55031">
    <property type="entry name" value="Bacterial exopeptidase dimerisation domain"/>
    <property type="match status" value="1"/>
</dbReference>
<evidence type="ECO:0000256" key="7">
    <source>
        <dbReference type="PIRSR" id="PIRSR037217-2"/>
    </source>
</evidence>
<dbReference type="GO" id="GO:0004181">
    <property type="term" value="F:metallocarboxypeptidase activity"/>
    <property type="evidence" value="ECO:0007669"/>
    <property type="project" value="InterPro"/>
</dbReference>